<organism evidence="2 3">
    <name type="scientific">Maliponia aquimaris</name>
    <dbReference type="NCBI Taxonomy" id="1673631"/>
    <lineage>
        <taxon>Bacteria</taxon>
        <taxon>Pseudomonadati</taxon>
        <taxon>Pseudomonadota</taxon>
        <taxon>Alphaproteobacteria</taxon>
        <taxon>Rhodobacterales</taxon>
        <taxon>Paracoccaceae</taxon>
        <taxon>Maliponia</taxon>
    </lineage>
</organism>
<dbReference type="Proteomes" id="UP000207598">
    <property type="component" value="Unassembled WGS sequence"/>
</dbReference>
<protein>
    <recommendedName>
        <fullName evidence="4">Citrate transporter</fullName>
    </recommendedName>
</protein>
<evidence type="ECO:0000313" key="3">
    <source>
        <dbReference type="Proteomes" id="UP000207598"/>
    </source>
</evidence>
<keyword evidence="1" id="KW-0472">Membrane</keyword>
<feature type="transmembrane region" description="Helical" evidence="1">
    <location>
        <begin position="321"/>
        <end position="339"/>
    </location>
</feature>
<feature type="transmembrane region" description="Helical" evidence="1">
    <location>
        <begin position="175"/>
        <end position="198"/>
    </location>
</feature>
<feature type="transmembrane region" description="Helical" evidence="1">
    <location>
        <begin position="132"/>
        <end position="154"/>
    </location>
</feature>
<feature type="transmembrane region" description="Helical" evidence="1">
    <location>
        <begin position="204"/>
        <end position="224"/>
    </location>
</feature>
<feature type="transmembrane region" description="Helical" evidence="1">
    <location>
        <begin position="251"/>
        <end position="270"/>
    </location>
</feature>
<keyword evidence="3" id="KW-1185">Reference proteome</keyword>
<feature type="transmembrane region" description="Helical" evidence="1">
    <location>
        <begin position="63"/>
        <end position="81"/>
    </location>
</feature>
<keyword evidence="1" id="KW-1133">Transmembrane helix</keyword>
<feature type="transmembrane region" description="Helical" evidence="1">
    <location>
        <begin position="434"/>
        <end position="455"/>
    </location>
</feature>
<dbReference type="EMBL" id="FXYF01000013">
    <property type="protein sequence ID" value="SMX48564.1"/>
    <property type="molecule type" value="Genomic_DNA"/>
</dbReference>
<feature type="transmembrane region" description="Helical" evidence="1">
    <location>
        <begin position="93"/>
        <end position="110"/>
    </location>
</feature>
<feature type="transmembrane region" description="Helical" evidence="1">
    <location>
        <begin position="12"/>
        <end position="30"/>
    </location>
</feature>
<evidence type="ECO:0000256" key="1">
    <source>
        <dbReference type="SAM" id="Phobius"/>
    </source>
</evidence>
<evidence type="ECO:0008006" key="4">
    <source>
        <dbReference type="Google" id="ProtNLM"/>
    </source>
</evidence>
<dbReference type="AlphaFoldDB" id="A0A238L0F4"/>
<evidence type="ECO:0000313" key="2">
    <source>
        <dbReference type="EMBL" id="SMX48564.1"/>
    </source>
</evidence>
<feature type="transmembrane region" description="Helical" evidence="1">
    <location>
        <begin position="359"/>
        <end position="382"/>
    </location>
</feature>
<keyword evidence="1" id="KW-0812">Transmembrane</keyword>
<sequence>MTDAAETSATGGIGLSSAVFILAAVAATAASLTGVKALTVLASSALVLFVALEVHRVPLAQKIAAGALVATAIVLAVRAGTLRETFVLGVERTLPFLLIFASIGWLRSGAGESPSVHRLRAALSGMGPGRRFAALSLSSHGLGAAFNLAGMALLAPMLDDSRDSPRDGQRLRCAILWGFSAATCWSPFYVGTAAVLAALPGLSWVQIVPYGLLLAAGFLLWATLYDRVRRPRRAAVAPLPGGALAAPLRRLSVAVVVLYALVLSLVEGLGLPLTTAIALAGPSYALGWMALVHGRTDPGRVTRIAGSVLAGYRGMRTETTLFTAANVFGVAIAGALPHLDEGAGLMALSTGSVFADALLLIWGYMAICALGIHPVVLLVVFTTVTDPASLGLPLPLMGAAMMALWGMGTAVSPLSGTTLYMSQMSQVSSFAIAWRWNGLFYALGAVWLAAVIALAA</sequence>
<reference evidence="2 3" key="1">
    <citation type="submission" date="2017-05" db="EMBL/GenBank/DDBJ databases">
        <authorList>
            <person name="Song R."/>
            <person name="Chenine A.L."/>
            <person name="Ruprecht R.M."/>
        </authorList>
    </citation>
    <scope>NUCLEOTIDE SEQUENCE [LARGE SCALE GENOMIC DNA]</scope>
    <source>
        <strain evidence="2 3">CECT 8898</strain>
    </source>
</reference>
<feature type="transmembrane region" description="Helical" evidence="1">
    <location>
        <begin position="394"/>
        <end position="414"/>
    </location>
</feature>
<name>A0A238L0F4_9RHOB</name>
<feature type="transmembrane region" description="Helical" evidence="1">
    <location>
        <begin position="276"/>
        <end position="294"/>
    </location>
</feature>
<dbReference type="OrthoDB" id="7832851at2"/>
<gene>
    <name evidence="2" type="ORF">MAA8898_03996</name>
</gene>
<accession>A0A238L0F4</accession>
<dbReference type="RefSeq" id="WP_094022752.1">
    <property type="nucleotide sequence ID" value="NZ_FXYF01000013.1"/>
</dbReference>
<proteinExistence type="predicted"/>